<dbReference type="GO" id="GO:0004499">
    <property type="term" value="F:N,N-dimethylaniline monooxygenase activity"/>
    <property type="evidence" value="ECO:0007669"/>
    <property type="project" value="InterPro"/>
</dbReference>
<evidence type="ECO:0000256" key="5">
    <source>
        <dbReference type="ARBA" id="ARBA00022857"/>
    </source>
</evidence>
<evidence type="ECO:0000313" key="9">
    <source>
        <dbReference type="EMBL" id="OAP53740.1"/>
    </source>
</evidence>
<dbReference type="Pfam" id="PF00743">
    <property type="entry name" value="FMO-like"/>
    <property type="match status" value="1"/>
</dbReference>
<dbReference type="PANTHER" id="PTHR43098:SF3">
    <property type="entry name" value="L-ORNITHINE N(5)-MONOOXYGENASE-RELATED"/>
    <property type="match status" value="1"/>
</dbReference>
<proteinExistence type="inferred from homology"/>
<sequence length="581" mass="66213">MAGLPNQPEDFATTEHSTSYLSTPNGVLDKTKDGAPANGDRHDGQTSQNIDVDVLIVGGGFTGVYGIHHFRKLGLTVKVLDAGSDFGGTWHWNRYPGARVDSESPYYSLTIPEVYKDWYWKERFPGYEELQEYFEHAAKVLDLRRDAIFNKFVTSASYDTEQGKWSVHTADGSTAKCKYLVMGTGSTSKVYYPDFPDRNKYKGHLIHSARWPKEAVDIKGKKICVIGSGATGVQIVQTLAREDCHLTVCVRTPNTAIPMRQYKMTREEQISPKCFYQSILMGARDCWGGFPYNPAPKHWTEATPEERQTFYEELWLKGGFSFFVSNYIELLSDKEINREIYAFWVKKTRARIQDPVKRDIMAPLNQMHWIFTKRPSLEQDYYEMVDRDNVTVLDLKKHAIERFTEKGIVFSGDKEREFDIIVFATGYDNISGSLFDAGLVDTDGVKLTEKWNNGIYTYLGLMVNKMPNMFMTYSPQAPTALSNGPPLIEIQIEWIGKAIQKMREEGVKYIDAQAAAAERWRNEVHAISNKTLYPETDSWFMGANIPGKPREQLIYLGGLNVYNKKISDALDGWKGFDVVKE</sequence>
<keyword evidence="3" id="KW-0285">Flavoprotein</keyword>
<evidence type="ECO:0000313" key="10">
    <source>
        <dbReference type="Proteomes" id="UP000078343"/>
    </source>
</evidence>
<evidence type="ECO:0008006" key="11">
    <source>
        <dbReference type="Google" id="ProtNLM"/>
    </source>
</evidence>
<protein>
    <recommendedName>
        <fullName evidence="11">FAD/NAD(P)-binding domain-containing protein</fullName>
    </recommendedName>
</protein>
<dbReference type="Gene3D" id="3.50.50.60">
    <property type="entry name" value="FAD/NAD(P)-binding domain"/>
    <property type="match status" value="2"/>
</dbReference>
<dbReference type="GeneID" id="30016244"/>
<dbReference type="InterPro" id="IPR036188">
    <property type="entry name" value="FAD/NAD-bd_sf"/>
</dbReference>
<evidence type="ECO:0000256" key="8">
    <source>
        <dbReference type="SAM" id="MobiDB-lite"/>
    </source>
</evidence>
<evidence type="ECO:0000256" key="3">
    <source>
        <dbReference type="ARBA" id="ARBA00022630"/>
    </source>
</evidence>
<dbReference type="SUPFAM" id="SSF51905">
    <property type="entry name" value="FAD/NAD(P)-binding domain"/>
    <property type="match status" value="2"/>
</dbReference>
<dbReference type="PRINTS" id="PR00411">
    <property type="entry name" value="PNDRDTASEI"/>
</dbReference>
<evidence type="ECO:0000256" key="2">
    <source>
        <dbReference type="ARBA" id="ARBA00010139"/>
    </source>
</evidence>
<dbReference type="STRING" id="1367422.A0A178Z1R3"/>
<dbReference type="GO" id="GO:0050660">
    <property type="term" value="F:flavin adenine dinucleotide binding"/>
    <property type="evidence" value="ECO:0007669"/>
    <property type="project" value="InterPro"/>
</dbReference>
<gene>
    <name evidence="9" type="ORF">AYL99_12078</name>
</gene>
<dbReference type="EMBL" id="LVYI01000030">
    <property type="protein sequence ID" value="OAP53740.1"/>
    <property type="molecule type" value="Genomic_DNA"/>
</dbReference>
<dbReference type="Proteomes" id="UP000078343">
    <property type="component" value="Unassembled WGS sequence"/>
</dbReference>
<accession>A0A178Z1R3</accession>
<dbReference type="AlphaFoldDB" id="A0A178Z1R3"/>
<keyword evidence="5" id="KW-0521">NADP</keyword>
<dbReference type="OrthoDB" id="66881at2759"/>
<organism evidence="9 10">
    <name type="scientific">Fonsecaea erecta</name>
    <dbReference type="NCBI Taxonomy" id="1367422"/>
    <lineage>
        <taxon>Eukaryota</taxon>
        <taxon>Fungi</taxon>
        <taxon>Dikarya</taxon>
        <taxon>Ascomycota</taxon>
        <taxon>Pezizomycotina</taxon>
        <taxon>Eurotiomycetes</taxon>
        <taxon>Chaetothyriomycetidae</taxon>
        <taxon>Chaetothyriales</taxon>
        <taxon>Herpotrichiellaceae</taxon>
        <taxon>Fonsecaea</taxon>
    </lineage>
</organism>
<keyword evidence="6" id="KW-0560">Oxidoreductase</keyword>
<feature type="compositionally biased region" description="Polar residues" evidence="8">
    <location>
        <begin position="14"/>
        <end position="25"/>
    </location>
</feature>
<evidence type="ECO:0000256" key="4">
    <source>
        <dbReference type="ARBA" id="ARBA00022827"/>
    </source>
</evidence>
<evidence type="ECO:0000256" key="1">
    <source>
        <dbReference type="ARBA" id="ARBA00001974"/>
    </source>
</evidence>
<keyword evidence="10" id="KW-1185">Reference proteome</keyword>
<keyword evidence="7" id="KW-0503">Monooxygenase</keyword>
<comment type="similarity">
    <text evidence="2">Belongs to the FAD-binding monooxygenase family.</text>
</comment>
<dbReference type="InterPro" id="IPR050775">
    <property type="entry name" value="FAD-binding_Monooxygenases"/>
</dbReference>
<dbReference type="Gene3D" id="3.40.50.720">
    <property type="entry name" value="NAD(P)-binding Rossmann-like Domain"/>
    <property type="match status" value="1"/>
</dbReference>
<comment type="caution">
    <text evidence="9">The sequence shown here is derived from an EMBL/GenBank/DDBJ whole genome shotgun (WGS) entry which is preliminary data.</text>
</comment>
<keyword evidence="4" id="KW-0274">FAD</keyword>
<name>A0A178Z1R3_9EURO</name>
<dbReference type="RefSeq" id="XP_018687107.1">
    <property type="nucleotide sequence ID" value="XM_018843560.1"/>
</dbReference>
<evidence type="ECO:0000256" key="7">
    <source>
        <dbReference type="ARBA" id="ARBA00023033"/>
    </source>
</evidence>
<comment type="cofactor">
    <cofactor evidence="1">
        <name>FAD</name>
        <dbReference type="ChEBI" id="CHEBI:57692"/>
    </cofactor>
</comment>
<dbReference type="InterPro" id="IPR020946">
    <property type="entry name" value="Flavin_mOase-like"/>
</dbReference>
<evidence type="ECO:0000256" key="6">
    <source>
        <dbReference type="ARBA" id="ARBA00023002"/>
    </source>
</evidence>
<dbReference type="PANTHER" id="PTHR43098">
    <property type="entry name" value="L-ORNITHINE N(5)-MONOOXYGENASE-RELATED"/>
    <property type="match status" value="1"/>
</dbReference>
<reference evidence="9 10" key="1">
    <citation type="submission" date="2016-04" db="EMBL/GenBank/DDBJ databases">
        <title>Draft genome of Fonsecaea erecta CBS 125763.</title>
        <authorList>
            <person name="Weiss V.A."/>
            <person name="Vicente V.A."/>
            <person name="Raittz R.T."/>
            <person name="Moreno L.F."/>
            <person name="De Souza E.M."/>
            <person name="Pedrosa F.O."/>
            <person name="Steffens M.B."/>
            <person name="Faoro H."/>
            <person name="Tadra-Sfeir M.Z."/>
            <person name="Najafzadeh M.J."/>
            <person name="Felipe M.S."/>
            <person name="Teixeira M."/>
            <person name="Sun J."/>
            <person name="Xi L."/>
            <person name="Gomes R."/>
            <person name="De Azevedo C.M."/>
            <person name="Salgado C.G."/>
            <person name="Da Silva M.B."/>
            <person name="Nascimento M.F."/>
            <person name="Queiroz-Telles F."/>
            <person name="Attili D.S."/>
            <person name="Gorbushina A."/>
        </authorList>
    </citation>
    <scope>NUCLEOTIDE SEQUENCE [LARGE SCALE GENOMIC DNA]</scope>
    <source>
        <strain evidence="9 10">CBS 125763</strain>
    </source>
</reference>
<feature type="compositionally biased region" description="Basic and acidic residues" evidence="8">
    <location>
        <begin position="29"/>
        <end position="44"/>
    </location>
</feature>
<dbReference type="GO" id="GO:0050661">
    <property type="term" value="F:NADP binding"/>
    <property type="evidence" value="ECO:0007669"/>
    <property type="project" value="InterPro"/>
</dbReference>
<feature type="region of interest" description="Disordered" evidence="8">
    <location>
        <begin position="1"/>
        <end position="46"/>
    </location>
</feature>